<dbReference type="RefSeq" id="WP_380625605.1">
    <property type="nucleotide sequence ID" value="NZ_JBHSDK010000061.1"/>
</dbReference>
<keyword evidence="3" id="KW-1185">Reference proteome</keyword>
<sequence length="318" mass="34378">MRRRAALAIGMGAAVGISSAGTVRASEAAATVDWLRQVAVEADDLLTEARYSALNRRVPELLRRMAGSARWRGVSRAEIAGTRSRLMSTWAMGLVRTGDHERAREALSAACEEAAAASSPLLSVEADRVEGVIARRGDIDGADAWFVDAAERLESETGSASRAEREASARLWVQAGYTAALSGDRGRAWDHYETAVDLWPGESDTVWVRDLDFSVYAVSLARAGGEPDRSLALADDVDTDRIRSVHQLGMFRKDEALAASETGDSGRAVAALESIDRFAPEMLCHRPWVESVVGKVLSSREGGRSRVVRRLSRDRGPA</sequence>
<dbReference type="Gene3D" id="1.25.40.10">
    <property type="entry name" value="Tetratricopeptide repeat domain"/>
    <property type="match status" value="1"/>
</dbReference>
<protein>
    <recommendedName>
        <fullName evidence="4">Tetratricopeptide repeat protein</fullName>
    </recommendedName>
</protein>
<keyword evidence="1" id="KW-0732">Signal</keyword>
<evidence type="ECO:0000256" key="1">
    <source>
        <dbReference type="SAM" id="SignalP"/>
    </source>
</evidence>
<feature type="chain" id="PRO_5047146007" description="Tetratricopeptide repeat protein" evidence="1">
    <location>
        <begin position="21"/>
        <end position="318"/>
    </location>
</feature>
<dbReference type="InterPro" id="IPR011990">
    <property type="entry name" value="TPR-like_helical_dom_sf"/>
</dbReference>
<name>A0ABV8U5P9_9ACTN</name>
<feature type="signal peptide" evidence="1">
    <location>
        <begin position="1"/>
        <end position="20"/>
    </location>
</feature>
<dbReference type="Proteomes" id="UP001595823">
    <property type="component" value="Unassembled WGS sequence"/>
</dbReference>
<dbReference type="SUPFAM" id="SSF48452">
    <property type="entry name" value="TPR-like"/>
    <property type="match status" value="1"/>
</dbReference>
<evidence type="ECO:0000313" key="2">
    <source>
        <dbReference type="EMBL" id="MFC4338013.1"/>
    </source>
</evidence>
<evidence type="ECO:0008006" key="4">
    <source>
        <dbReference type="Google" id="ProtNLM"/>
    </source>
</evidence>
<dbReference type="EMBL" id="JBHSDK010000061">
    <property type="protein sequence ID" value="MFC4338013.1"/>
    <property type="molecule type" value="Genomic_DNA"/>
</dbReference>
<evidence type="ECO:0000313" key="3">
    <source>
        <dbReference type="Proteomes" id="UP001595823"/>
    </source>
</evidence>
<proteinExistence type="predicted"/>
<organism evidence="2 3">
    <name type="scientific">Salininema proteolyticum</name>
    <dbReference type="NCBI Taxonomy" id="1607685"/>
    <lineage>
        <taxon>Bacteria</taxon>
        <taxon>Bacillati</taxon>
        <taxon>Actinomycetota</taxon>
        <taxon>Actinomycetes</taxon>
        <taxon>Glycomycetales</taxon>
        <taxon>Glycomycetaceae</taxon>
        <taxon>Salininema</taxon>
    </lineage>
</organism>
<gene>
    <name evidence="2" type="ORF">ACFPET_22740</name>
</gene>
<accession>A0ABV8U5P9</accession>
<reference evidence="3" key="1">
    <citation type="journal article" date="2019" name="Int. J. Syst. Evol. Microbiol.">
        <title>The Global Catalogue of Microorganisms (GCM) 10K type strain sequencing project: providing services to taxonomists for standard genome sequencing and annotation.</title>
        <authorList>
            <consortium name="The Broad Institute Genomics Platform"/>
            <consortium name="The Broad Institute Genome Sequencing Center for Infectious Disease"/>
            <person name="Wu L."/>
            <person name="Ma J."/>
        </authorList>
    </citation>
    <scope>NUCLEOTIDE SEQUENCE [LARGE SCALE GENOMIC DNA]</scope>
    <source>
        <strain evidence="3">IBRC-M 10908</strain>
    </source>
</reference>
<comment type="caution">
    <text evidence="2">The sequence shown here is derived from an EMBL/GenBank/DDBJ whole genome shotgun (WGS) entry which is preliminary data.</text>
</comment>